<feature type="non-terminal residue" evidence="1">
    <location>
        <position position="1"/>
    </location>
</feature>
<reference evidence="1" key="1">
    <citation type="submission" date="2021-06" db="EMBL/GenBank/DDBJ databases">
        <authorList>
            <person name="Kallberg Y."/>
            <person name="Tangrot J."/>
            <person name="Rosling A."/>
        </authorList>
    </citation>
    <scope>NUCLEOTIDE SEQUENCE</scope>
    <source>
        <strain evidence="1">CL356</strain>
    </source>
</reference>
<evidence type="ECO:0000313" key="1">
    <source>
        <dbReference type="EMBL" id="CAG8608450.1"/>
    </source>
</evidence>
<name>A0ACA9MTW4_9GLOM</name>
<proteinExistence type="predicted"/>
<accession>A0ACA9MTW4</accession>
<sequence>YHFVHEMTALLVALYPFLVIMTSEKSLWCCGKLEAVILGGRPMVGNEIWLTCKSYVACNCDAASTKVDASSLPYVPITLLRPPNNGKLVECRFQAALSP</sequence>
<dbReference type="EMBL" id="CAJVPT010014932">
    <property type="protein sequence ID" value="CAG8608450.1"/>
    <property type="molecule type" value="Genomic_DNA"/>
</dbReference>
<comment type="caution">
    <text evidence="1">The sequence shown here is derived from an EMBL/GenBank/DDBJ whole genome shotgun (WGS) entry which is preliminary data.</text>
</comment>
<keyword evidence="2" id="KW-1185">Reference proteome</keyword>
<dbReference type="Proteomes" id="UP000789525">
    <property type="component" value="Unassembled WGS sequence"/>
</dbReference>
<protein>
    <submittedName>
        <fullName evidence="1">12672_t:CDS:1</fullName>
    </submittedName>
</protein>
<evidence type="ECO:0000313" key="2">
    <source>
        <dbReference type="Proteomes" id="UP000789525"/>
    </source>
</evidence>
<organism evidence="1 2">
    <name type="scientific">Acaulospora colombiana</name>
    <dbReference type="NCBI Taxonomy" id="27376"/>
    <lineage>
        <taxon>Eukaryota</taxon>
        <taxon>Fungi</taxon>
        <taxon>Fungi incertae sedis</taxon>
        <taxon>Mucoromycota</taxon>
        <taxon>Glomeromycotina</taxon>
        <taxon>Glomeromycetes</taxon>
        <taxon>Diversisporales</taxon>
        <taxon>Acaulosporaceae</taxon>
        <taxon>Acaulospora</taxon>
    </lineage>
</organism>
<gene>
    <name evidence="1" type="ORF">ACOLOM_LOCUS6938</name>
</gene>